<dbReference type="AlphaFoldDB" id="B7B6J5"/>
<protein>
    <submittedName>
        <fullName evidence="1">Uncharacterized protein</fullName>
    </submittedName>
</protein>
<dbReference type="HOGENOM" id="CLU_214453_0_0_10"/>
<gene>
    <name evidence="1" type="ORF">PRABACTJOHN_00639</name>
</gene>
<comment type="caution">
    <text evidence="1">The sequence shown here is derived from an EMBL/GenBank/DDBJ whole genome shotgun (WGS) entry which is preliminary data.</text>
</comment>
<organism evidence="1 2">
    <name type="scientific">Parabacteroides johnsonii DSM 18315</name>
    <dbReference type="NCBI Taxonomy" id="537006"/>
    <lineage>
        <taxon>Bacteria</taxon>
        <taxon>Pseudomonadati</taxon>
        <taxon>Bacteroidota</taxon>
        <taxon>Bacteroidia</taxon>
        <taxon>Bacteroidales</taxon>
        <taxon>Tannerellaceae</taxon>
        <taxon>Parabacteroides</taxon>
    </lineage>
</organism>
<evidence type="ECO:0000313" key="2">
    <source>
        <dbReference type="Proteomes" id="UP000005510"/>
    </source>
</evidence>
<sequence>MISGGHKMKNSSCIIQFVRYTSSCFYYAIKITDYLLRPINSGYTRINSPQSS</sequence>
<proteinExistence type="predicted"/>
<evidence type="ECO:0000313" key="1">
    <source>
        <dbReference type="EMBL" id="EEC97938.1"/>
    </source>
</evidence>
<dbReference type="EMBL" id="ABYH01000045">
    <property type="protein sequence ID" value="EEC97938.1"/>
    <property type="molecule type" value="Genomic_DNA"/>
</dbReference>
<reference evidence="1 2" key="1">
    <citation type="submission" date="2008-10" db="EMBL/GenBank/DDBJ databases">
        <title>Draft genome sequence of Parabacteroides johnsonii (DSM 18315).</title>
        <authorList>
            <person name="Sudarsanam P."/>
            <person name="Ley R."/>
            <person name="Guruge J."/>
            <person name="Turnbaugh P.J."/>
            <person name="Mahowald M."/>
            <person name="Liep D."/>
            <person name="Gordon J."/>
        </authorList>
    </citation>
    <scope>NUCLEOTIDE SEQUENCE [LARGE SCALE GENOMIC DNA]</scope>
    <source>
        <strain evidence="1 2">DSM 18315</strain>
    </source>
</reference>
<reference evidence="1 2" key="2">
    <citation type="submission" date="2008-10" db="EMBL/GenBank/DDBJ databases">
        <authorList>
            <person name="Fulton L."/>
            <person name="Clifton S."/>
            <person name="Fulton B."/>
            <person name="Xu J."/>
            <person name="Minx P."/>
            <person name="Pepin K.H."/>
            <person name="Johnson M."/>
            <person name="Bhonagiri V."/>
            <person name="Nash W.E."/>
            <person name="Mardis E.R."/>
            <person name="Wilson R.K."/>
        </authorList>
    </citation>
    <scope>NUCLEOTIDE SEQUENCE [LARGE SCALE GENOMIC DNA]</scope>
    <source>
        <strain evidence="1 2">DSM 18315</strain>
    </source>
</reference>
<name>B7B6J5_9BACT</name>
<accession>B7B6J5</accession>
<dbReference type="Proteomes" id="UP000005510">
    <property type="component" value="Unassembled WGS sequence"/>
</dbReference>